<feature type="transmembrane region" description="Helical" evidence="1">
    <location>
        <begin position="12"/>
        <end position="33"/>
    </location>
</feature>
<gene>
    <name evidence="2" type="ORF">GCM10007890_38720</name>
</gene>
<organism evidence="2 3">
    <name type="scientific">Methylobacterium tardum</name>
    <dbReference type="NCBI Taxonomy" id="374432"/>
    <lineage>
        <taxon>Bacteria</taxon>
        <taxon>Pseudomonadati</taxon>
        <taxon>Pseudomonadota</taxon>
        <taxon>Alphaproteobacteria</taxon>
        <taxon>Hyphomicrobiales</taxon>
        <taxon>Methylobacteriaceae</taxon>
        <taxon>Methylobacterium</taxon>
    </lineage>
</organism>
<dbReference type="NCBIfam" id="NF037976">
    <property type="entry name" value="gtrA_1"/>
    <property type="match status" value="1"/>
</dbReference>
<keyword evidence="1" id="KW-0812">Transmembrane</keyword>
<keyword evidence="1" id="KW-1133">Transmembrane helix</keyword>
<keyword evidence="3" id="KW-1185">Reference proteome</keyword>
<dbReference type="EMBL" id="BSPL01000019">
    <property type="protein sequence ID" value="GLS71859.1"/>
    <property type="molecule type" value="Genomic_DNA"/>
</dbReference>
<dbReference type="AlphaFoldDB" id="A0AA37WT78"/>
<dbReference type="Proteomes" id="UP001157440">
    <property type="component" value="Unassembled WGS sequence"/>
</dbReference>
<feature type="transmembrane region" description="Helical" evidence="1">
    <location>
        <begin position="79"/>
        <end position="101"/>
    </location>
</feature>
<feature type="transmembrane region" description="Helical" evidence="1">
    <location>
        <begin position="39"/>
        <end position="58"/>
    </location>
</feature>
<sequence>MPLDRISLMLRYAGFALLSIAINWLMQFCMLRTVPGAGAIYVALIAGTGAGFGAKYLLDRNYIFYHTSSGAAQEIWVMALYLGTSVLMTGLYLTSQGLVYYKYGECALYYVTGTLVLIFGYTTKFILDGYFVFKPTLRSGASGAPI</sequence>
<evidence type="ECO:0000313" key="2">
    <source>
        <dbReference type="EMBL" id="GLS71859.1"/>
    </source>
</evidence>
<reference evidence="3" key="1">
    <citation type="journal article" date="2019" name="Int. J. Syst. Evol. Microbiol.">
        <title>The Global Catalogue of Microorganisms (GCM) 10K type strain sequencing project: providing services to taxonomists for standard genome sequencing and annotation.</title>
        <authorList>
            <consortium name="The Broad Institute Genomics Platform"/>
            <consortium name="The Broad Institute Genome Sequencing Center for Infectious Disease"/>
            <person name="Wu L."/>
            <person name="Ma J."/>
        </authorList>
    </citation>
    <scope>NUCLEOTIDE SEQUENCE [LARGE SCALE GENOMIC DNA]</scope>
    <source>
        <strain evidence="3">NBRC 103632</strain>
    </source>
</reference>
<evidence type="ECO:0000256" key="1">
    <source>
        <dbReference type="SAM" id="Phobius"/>
    </source>
</evidence>
<protein>
    <recommendedName>
        <fullName evidence="4">GtrA-like protein domain-containing protein</fullName>
    </recommendedName>
</protein>
<name>A0AA37WT78_9HYPH</name>
<accession>A0AA37WT78</accession>
<evidence type="ECO:0008006" key="4">
    <source>
        <dbReference type="Google" id="ProtNLM"/>
    </source>
</evidence>
<feature type="transmembrane region" description="Helical" evidence="1">
    <location>
        <begin position="107"/>
        <end position="127"/>
    </location>
</feature>
<proteinExistence type="predicted"/>
<keyword evidence="1" id="KW-0472">Membrane</keyword>
<comment type="caution">
    <text evidence="2">The sequence shown here is derived from an EMBL/GenBank/DDBJ whole genome shotgun (WGS) entry which is preliminary data.</text>
</comment>
<evidence type="ECO:0000313" key="3">
    <source>
        <dbReference type="Proteomes" id="UP001157440"/>
    </source>
</evidence>